<dbReference type="InterPro" id="IPR015943">
    <property type="entry name" value="WD40/YVTN_repeat-like_dom_sf"/>
</dbReference>
<proteinExistence type="predicted"/>
<dbReference type="KEGG" id="ruv:EC9_11100"/>
<name>A0A517LWE4_9BACT</name>
<protein>
    <submittedName>
        <fullName evidence="2">Outer membrane biogenesis protein BamB</fullName>
    </submittedName>
</protein>
<dbReference type="Pfam" id="PF13360">
    <property type="entry name" value="PQQ_2"/>
    <property type="match status" value="1"/>
</dbReference>
<dbReference type="PANTHER" id="PTHR34512:SF30">
    <property type="entry name" value="OUTER MEMBRANE PROTEIN ASSEMBLY FACTOR BAMB"/>
    <property type="match status" value="1"/>
</dbReference>
<dbReference type="Gene3D" id="2.40.10.480">
    <property type="match status" value="1"/>
</dbReference>
<evidence type="ECO:0000313" key="3">
    <source>
        <dbReference type="Proteomes" id="UP000319557"/>
    </source>
</evidence>
<evidence type="ECO:0000313" key="2">
    <source>
        <dbReference type="EMBL" id="QDS86935.1"/>
    </source>
</evidence>
<feature type="domain" description="Pyrrolo-quinoline quinone repeat" evidence="1">
    <location>
        <begin position="87"/>
        <end position="309"/>
    </location>
</feature>
<dbReference type="InterPro" id="IPR002372">
    <property type="entry name" value="PQQ_rpt_dom"/>
</dbReference>
<dbReference type="AlphaFoldDB" id="A0A517LWE4"/>
<dbReference type="Gene3D" id="2.130.10.10">
    <property type="entry name" value="YVTN repeat-like/Quinoprotein amine dehydrogenase"/>
    <property type="match status" value="1"/>
</dbReference>
<keyword evidence="3" id="KW-1185">Reference proteome</keyword>
<dbReference type="EMBL" id="CP036261">
    <property type="protein sequence ID" value="QDS86935.1"/>
    <property type="molecule type" value="Genomic_DNA"/>
</dbReference>
<organism evidence="2 3">
    <name type="scientific">Rosistilla ulvae</name>
    <dbReference type="NCBI Taxonomy" id="1930277"/>
    <lineage>
        <taxon>Bacteria</taxon>
        <taxon>Pseudomonadati</taxon>
        <taxon>Planctomycetota</taxon>
        <taxon>Planctomycetia</taxon>
        <taxon>Pirellulales</taxon>
        <taxon>Pirellulaceae</taxon>
        <taxon>Rosistilla</taxon>
    </lineage>
</organism>
<dbReference type="OrthoDB" id="244732at2"/>
<dbReference type="InterPro" id="IPR011047">
    <property type="entry name" value="Quinoprotein_ADH-like_sf"/>
</dbReference>
<sequence length="402" mass="42407">MRTIHFAACLLLIPMTAWGDDWLGFRGFGGRADSPQSNPPAEFSAEDDKNIAWRSETVGRGIAGPLVVGDLVIATSCGGIDERDISVEAFDAASGKRVWVRTLLALGRPFTHPTSANAAPTPASDGEKIFALYSSCDLVCLDREGGIVWYRGLGVDHPKTGSDVSMSSSPVVIDDVVMVQLECQGDSFVAGLDKNSGQTLWHLDRLRVANFASPIAVPLPSGRQALFLSCSQSATIVDPASGEVIWETELDCKTTPSASVAGSTLVIPTAGLSAFDLTSDAPKPLWESDRLKARSASPVISGNRIYLAQGSVLVAGDLASGDQLWKQRIKGIGSQWATPVATQAGLFVFDDKGNCAVVKDNGDDAEVLAVSKIDGPMLASPAVSGDAIYARTENALWKIATK</sequence>
<dbReference type="PANTHER" id="PTHR34512">
    <property type="entry name" value="CELL SURFACE PROTEIN"/>
    <property type="match status" value="1"/>
</dbReference>
<dbReference type="SUPFAM" id="SSF50998">
    <property type="entry name" value="Quinoprotein alcohol dehydrogenase-like"/>
    <property type="match status" value="1"/>
</dbReference>
<dbReference type="RefSeq" id="WP_145342986.1">
    <property type="nucleotide sequence ID" value="NZ_CP036261.1"/>
</dbReference>
<evidence type="ECO:0000259" key="1">
    <source>
        <dbReference type="Pfam" id="PF13360"/>
    </source>
</evidence>
<dbReference type="Proteomes" id="UP000319557">
    <property type="component" value="Chromosome"/>
</dbReference>
<reference evidence="2 3" key="1">
    <citation type="submission" date="2019-02" db="EMBL/GenBank/DDBJ databases">
        <title>Deep-cultivation of Planctomycetes and their phenomic and genomic characterization uncovers novel biology.</title>
        <authorList>
            <person name="Wiegand S."/>
            <person name="Jogler M."/>
            <person name="Boedeker C."/>
            <person name="Pinto D."/>
            <person name="Vollmers J."/>
            <person name="Rivas-Marin E."/>
            <person name="Kohn T."/>
            <person name="Peeters S.H."/>
            <person name="Heuer A."/>
            <person name="Rast P."/>
            <person name="Oberbeckmann S."/>
            <person name="Bunk B."/>
            <person name="Jeske O."/>
            <person name="Meyerdierks A."/>
            <person name="Storesund J.E."/>
            <person name="Kallscheuer N."/>
            <person name="Luecker S."/>
            <person name="Lage O.M."/>
            <person name="Pohl T."/>
            <person name="Merkel B.J."/>
            <person name="Hornburger P."/>
            <person name="Mueller R.-W."/>
            <person name="Bruemmer F."/>
            <person name="Labrenz M."/>
            <person name="Spormann A.M."/>
            <person name="Op den Camp H."/>
            <person name="Overmann J."/>
            <person name="Amann R."/>
            <person name="Jetten M.S.M."/>
            <person name="Mascher T."/>
            <person name="Medema M.H."/>
            <person name="Devos D.P."/>
            <person name="Kaster A.-K."/>
            <person name="Ovreas L."/>
            <person name="Rohde M."/>
            <person name="Galperin M.Y."/>
            <person name="Jogler C."/>
        </authorList>
    </citation>
    <scope>NUCLEOTIDE SEQUENCE [LARGE SCALE GENOMIC DNA]</scope>
    <source>
        <strain evidence="2 3">EC9</strain>
    </source>
</reference>
<gene>
    <name evidence="2" type="ORF">EC9_11100</name>
</gene>
<accession>A0A517LWE4</accession>